<evidence type="ECO:0000313" key="3">
    <source>
        <dbReference type="Proteomes" id="UP000054166"/>
    </source>
</evidence>
<keyword evidence="3" id="KW-1185">Reference proteome</keyword>
<reference evidence="2 3" key="1">
    <citation type="submission" date="2014-04" db="EMBL/GenBank/DDBJ databases">
        <authorList>
            <consortium name="DOE Joint Genome Institute"/>
            <person name="Kuo A."/>
            <person name="Tarkka M."/>
            <person name="Buscot F."/>
            <person name="Kohler A."/>
            <person name="Nagy L.G."/>
            <person name="Floudas D."/>
            <person name="Copeland A."/>
            <person name="Barry K.W."/>
            <person name="Cichocki N."/>
            <person name="Veneault-Fourrey C."/>
            <person name="LaButti K."/>
            <person name="Lindquist E.A."/>
            <person name="Lipzen A."/>
            <person name="Lundell T."/>
            <person name="Morin E."/>
            <person name="Murat C."/>
            <person name="Sun H."/>
            <person name="Tunlid A."/>
            <person name="Henrissat B."/>
            <person name="Grigoriev I.V."/>
            <person name="Hibbett D.S."/>
            <person name="Martin F."/>
            <person name="Nordberg H.P."/>
            <person name="Cantor M.N."/>
            <person name="Hua S.X."/>
        </authorList>
    </citation>
    <scope>NUCLEOTIDE SEQUENCE [LARGE SCALE GENOMIC DNA]</scope>
    <source>
        <strain evidence="2 3">F 1598</strain>
    </source>
</reference>
<dbReference type="AlphaFoldDB" id="A0A0C3GC12"/>
<name>A0A0C3GC12_PILCF</name>
<sequence>MSAHFSTSTCFSQGDIDLGYSPDGFELDFSEHPVSAYLIDNTGILIPIKQPSPASQASMFAHDSQLCHVAFLMKNRLTFSLLTDEVGFSYTALAVAGLSLVGLVQKAPHKLHMPIYSYAHDVSESRSELQTRCLDVYLSSNVSRSQGVRVYIFSVNDMTFQPWVFDPFDFGPDIFASDGSNVMLDIPLDSTTLDIPLDSTTLDIPPDSTTLDIPSDNASSLPPTDSTPTPLALAGTSEDVATLKRSRTGSLGEGGQDDSITKRIKVADPSLGVRALKAQFPELYQVVVWAKAYYRSHCLSKSPYLTRGPKVDLAGDVHATALTLSQCKNFQVRDDHPKHDLILSLITGEHGVFRDVSLQLVKKIINDQFPTSGPNAMTAISVARILETICDPGTVDNIFARRSPIGSGLHAIDCPLTHHMVTDFIVELFNHKIRFCNNTTIAILLQPDYLEGNKPIGTITHAYALTIVSFSGIKIAILYNVREIFEAAVNKFRKDLANLPPEATKGLRGDITLRMLAKDPLDGTKFKFFVGKLTTLEKSHWGAKILAAREQLNKVVFDDT</sequence>
<reference evidence="3" key="2">
    <citation type="submission" date="2015-01" db="EMBL/GenBank/DDBJ databases">
        <title>Evolutionary Origins and Diversification of the Mycorrhizal Mutualists.</title>
        <authorList>
            <consortium name="DOE Joint Genome Institute"/>
            <consortium name="Mycorrhizal Genomics Consortium"/>
            <person name="Kohler A."/>
            <person name="Kuo A."/>
            <person name="Nagy L.G."/>
            <person name="Floudas D."/>
            <person name="Copeland A."/>
            <person name="Barry K.W."/>
            <person name="Cichocki N."/>
            <person name="Veneault-Fourrey C."/>
            <person name="LaButti K."/>
            <person name="Lindquist E.A."/>
            <person name="Lipzen A."/>
            <person name="Lundell T."/>
            <person name="Morin E."/>
            <person name="Murat C."/>
            <person name="Riley R."/>
            <person name="Ohm R."/>
            <person name="Sun H."/>
            <person name="Tunlid A."/>
            <person name="Henrissat B."/>
            <person name="Grigoriev I.V."/>
            <person name="Hibbett D.S."/>
            <person name="Martin F."/>
        </authorList>
    </citation>
    <scope>NUCLEOTIDE SEQUENCE [LARGE SCALE GENOMIC DNA]</scope>
    <source>
        <strain evidence="3">F 1598</strain>
    </source>
</reference>
<protein>
    <submittedName>
        <fullName evidence="2">Uncharacterized protein</fullName>
    </submittedName>
</protein>
<dbReference type="Proteomes" id="UP000054166">
    <property type="component" value="Unassembled WGS sequence"/>
</dbReference>
<dbReference type="InParanoid" id="A0A0C3GC12"/>
<proteinExistence type="predicted"/>
<organism evidence="2 3">
    <name type="scientific">Piloderma croceum (strain F 1598)</name>
    <dbReference type="NCBI Taxonomy" id="765440"/>
    <lineage>
        <taxon>Eukaryota</taxon>
        <taxon>Fungi</taxon>
        <taxon>Dikarya</taxon>
        <taxon>Basidiomycota</taxon>
        <taxon>Agaricomycotina</taxon>
        <taxon>Agaricomycetes</taxon>
        <taxon>Agaricomycetidae</taxon>
        <taxon>Atheliales</taxon>
        <taxon>Atheliaceae</taxon>
        <taxon>Piloderma</taxon>
    </lineage>
</organism>
<evidence type="ECO:0000313" key="2">
    <source>
        <dbReference type="EMBL" id="KIM88181.1"/>
    </source>
</evidence>
<accession>A0A0C3GC12</accession>
<feature type="region of interest" description="Disordered" evidence="1">
    <location>
        <begin position="204"/>
        <end position="237"/>
    </location>
</feature>
<dbReference type="EMBL" id="KN832977">
    <property type="protein sequence ID" value="KIM88181.1"/>
    <property type="molecule type" value="Genomic_DNA"/>
</dbReference>
<gene>
    <name evidence="2" type="ORF">PILCRDRAFT_3216</name>
</gene>
<feature type="compositionally biased region" description="Low complexity" evidence="1">
    <location>
        <begin position="218"/>
        <end position="234"/>
    </location>
</feature>
<evidence type="ECO:0000256" key="1">
    <source>
        <dbReference type="SAM" id="MobiDB-lite"/>
    </source>
</evidence>
<dbReference type="HOGENOM" id="CLU_486713_0_0_1"/>